<accession>A0A8H7TVQ9</accession>
<proteinExistence type="predicted"/>
<evidence type="ECO:0000256" key="1">
    <source>
        <dbReference type="SAM" id="MobiDB-lite"/>
    </source>
</evidence>
<dbReference type="EMBL" id="JADOXO010001348">
    <property type="protein sequence ID" value="KAF9796405.1"/>
    <property type="molecule type" value="Genomic_DNA"/>
</dbReference>
<feature type="region of interest" description="Disordered" evidence="1">
    <location>
        <begin position="1"/>
        <end position="34"/>
    </location>
</feature>
<gene>
    <name evidence="2" type="ORF">IEO21_11004</name>
</gene>
<name>A0A8H7TVQ9_9APHY</name>
<dbReference type="Proteomes" id="UP000639403">
    <property type="component" value="Unassembled WGS sequence"/>
</dbReference>
<evidence type="ECO:0000313" key="2">
    <source>
        <dbReference type="EMBL" id="KAF9796405.1"/>
    </source>
</evidence>
<dbReference type="AlphaFoldDB" id="A0A8H7TVQ9"/>
<sequence length="34" mass="3808">MRFVSTLGNYQRGEGEEGERKADESGTYPSTAQR</sequence>
<protein>
    <submittedName>
        <fullName evidence="2">Uncharacterized protein</fullName>
    </submittedName>
</protein>
<evidence type="ECO:0000313" key="3">
    <source>
        <dbReference type="Proteomes" id="UP000639403"/>
    </source>
</evidence>
<reference evidence="2" key="2">
    <citation type="journal article" name="Front. Microbiol.">
        <title>Degradative Capacity of Two Strains of Rhodonia placenta: From Phenotype to Genotype.</title>
        <authorList>
            <person name="Kolle M."/>
            <person name="Horta M.A.C."/>
            <person name="Nowrousian M."/>
            <person name="Ohm R.A."/>
            <person name="Benz J.P."/>
            <person name="Pilgard A."/>
        </authorList>
    </citation>
    <scope>NUCLEOTIDE SEQUENCE</scope>
    <source>
        <strain evidence="2">FPRL280</strain>
    </source>
</reference>
<reference evidence="2" key="1">
    <citation type="submission" date="2020-11" db="EMBL/GenBank/DDBJ databases">
        <authorList>
            <person name="Koelle M."/>
            <person name="Horta M.A.C."/>
            <person name="Nowrousian M."/>
            <person name="Ohm R.A."/>
            <person name="Benz P."/>
            <person name="Pilgard A."/>
        </authorList>
    </citation>
    <scope>NUCLEOTIDE SEQUENCE</scope>
    <source>
        <strain evidence="2">FPRL280</strain>
    </source>
</reference>
<organism evidence="2 3">
    <name type="scientific">Rhodonia placenta</name>
    <dbReference type="NCBI Taxonomy" id="104341"/>
    <lineage>
        <taxon>Eukaryota</taxon>
        <taxon>Fungi</taxon>
        <taxon>Dikarya</taxon>
        <taxon>Basidiomycota</taxon>
        <taxon>Agaricomycotina</taxon>
        <taxon>Agaricomycetes</taxon>
        <taxon>Polyporales</taxon>
        <taxon>Adustoporiaceae</taxon>
        <taxon>Rhodonia</taxon>
    </lineage>
</organism>
<comment type="caution">
    <text evidence="2">The sequence shown here is derived from an EMBL/GenBank/DDBJ whole genome shotgun (WGS) entry which is preliminary data.</text>
</comment>
<feature type="compositionally biased region" description="Basic and acidic residues" evidence="1">
    <location>
        <begin position="13"/>
        <end position="24"/>
    </location>
</feature>